<evidence type="ECO:0000259" key="2">
    <source>
        <dbReference type="Pfam" id="PF13276"/>
    </source>
</evidence>
<protein>
    <submittedName>
        <fullName evidence="3">IS3 family transposase</fullName>
    </submittedName>
</protein>
<dbReference type="Pfam" id="PF13276">
    <property type="entry name" value="HTH_21"/>
    <property type="match status" value="1"/>
</dbReference>
<feature type="region of interest" description="Disordered" evidence="1">
    <location>
        <begin position="1"/>
        <end position="23"/>
    </location>
</feature>
<gene>
    <name evidence="3" type="ORF">HIJ39_23280</name>
</gene>
<dbReference type="Proteomes" id="UP000533476">
    <property type="component" value="Unassembled WGS sequence"/>
</dbReference>
<evidence type="ECO:0000313" key="3">
    <source>
        <dbReference type="EMBL" id="NMP25217.1"/>
    </source>
</evidence>
<dbReference type="PANTHER" id="PTHR46889">
    <property type="entry name" value="TRANSPOSASE INSF FOR INSERTION SEQUENCE IS3B-RELATED"/>
    <property type="match status" value="1"/>
</dbReference>
<dbReference type="AlphaFoldDB" id="A0A7Y0Q525"/>
<accession>A0A7Y0Q525</accession>
<dbReference type="RefSeq" id="WP_169103395.1">
    <property type="nucleotide sequence ID" value="NZ_JABBVZ010000322.1"/>
</dbReference>
<sequence>MLQVSRSGYYAWRDRPPSPRALRRAERRAQIQTIFANSRGRYGSPKITAVLRQTGERIAQKTVARLMREAGLRSRVVRKYKATTHSRHAHPVADNLLNR</sequence>
<evidence type="ECO:0000313" key="4">
    <source>
        <dbReference type="Proteomes" id="UP000533476"/>
    </source>
</evidence>
<dbReference type="PANTHER" id="PTHR46889:SF4">
    <property type="entry name" value="TRANSPOSASE INSO FOR INSERTION SEQUENCE ELEMENT IS911B-RELATED"/>
    <property type="match status" value="1"/>
</dbReference>
<keyword evidence="4" id="KW-1185">Reference proteome</keyword>
<dbReference type="InterPro" id="IPR025948">
    <property type="entry name" value="HTH-like_dom"/>
</dbReference>
<evidence type="ECO:0000256" key="1">
    <source>
        <dbReference type="SAM" id="MobiDB-lite"/>
    </source>
</evidence>
<name>A0A7Y0Q525_9FIRM</name>
<reference evidence="3 4" key="1">
    <citation type="submission" date="2020-04" db="EMBL/GenBank/DDBJ databases">
        <authorList>
            <person name="Zhang R."/>
            <person name="Schippers A."/>
        </authorList>
    </citation>
    <scope>NUCLEOTIDE SEQUENCE [LARGE SCALE GENOMIC DNA]</scope>
    <source>
        <strain evidence="3 4">DSM 109850</strain>
    </source>
</reference>
<organism evidence="3 4">
    <name type="scientific">Sulfobacillus harzensis</name>
    <dbReference type="NCBI Taxonomy" id="2729629"/>
    <lineage>
        <taxon>Bacteria</taxon>
        <taxon>Bacillati</taxon>
        <taxon>Bacillota</taxon>
        <taxon>Clostridia</taxon>
        <taxon>Eubacteriales</taxon>
        <taxon>Clostridiales Family XVII. Incertae Sedis</taxon>
        <taxon>Sulfobacillus</taxon>
    </lineage>
</organism>
<dbReference type="EMBL" id="JABBVZ010000322">
    <property type="protein sequence ID" value="NMP25217.1"/>
    <property type="molecule type" value="Genomic_DNA"/>
</dbReference>
<dbReference type="InterPro" id="IPR050900">
    <property type="entry name" value="Transposase_IS3/IS150/IS904"/>
</dbReference>
<feature type="domain" description="HTH-like" evidence="2">
    <location>
        <begin position="28"/>
        <end position="80"/>
    </location>
</feature>
<feature type="compositionally biased region" description="Basic and acidic residues" evidence="1">
    <location>
        <begin position="12"/>
        <end position="23"/>
    </location>
</feature>
<comment type="caution">
    <text evidence="3">The sequence shown here is derived from an EMBL/GenBank/DDBJ whole genome shotgun (WGS) entry which is preliminary data.</text>
</comment>
<proteinExistence type="predicted"/>
<feature type="non-terminal residue" evidence="3">
    <location>
        <position position="99"/>
    </location>
</feature>